<gene>
    <name evidence="1" type="ORF">A33Q_0262</name>
</gene>
<accession>S2ECM3</accession>
<dbReference type="EMBL" id="ALWO02000006">
    <property type="protein sequence ID" value="EPA00094.1"/>
    <property type="molecule type" value="Genomic_DNA"/>
</dbReference>
<protein>
    <submittedName>
        <fullName evidence="1">Uncharacterized protein</fullName>
    </submittedName>
</protein>
<dbReference type="STRING" id="1189612.A33Q_0262"/>
<organism evidence="1 2">
    <name type="scientific">Indibacter alkaliphilus (strain CCUG 57479 / KCTC 22604 / LW1)</name>
    <dbReference type="NCBI Taxonomy" id="1189612"/>
    <lineage>
        <taxon>Bacteria</taxon>
        <taxon>Pseudomonadati</taxon>
        <taxon>Bacteroidota</taxon>
        <taxon>Cytophagia</taxon>
        <taxon>Cytophagales</taxon>
        <taxon>Cyclobacteriaceae</taxon>
    </lineage>
</organism>
<evidence type="ECO:0000313" key="2">
    <source>
        <dbReference type="Proteomes" id="UP000006073"/>
    </source>
</evidence>
<dbReference type="AlphaFoldDB" id="S2ECM3"/>
<name>S2ECM3_INDAL</name>
<dbReference type="Proteomes" id="UP000006073">
    <property type="component" value="Unassembled WGS sequence"/>
</dbReference>
<comment type="caution">
    <text evidence="1">The sequence shown here is derived from an EMBL/GenBank/DDBJ whole genome shotgun (WGS) entry which is preliminary data.</text>
</comment>
<reference evidence="1 2" key="1">
    <citation type="journal article" date="2013" name="Genome Announc.">
        <title>Draft Genome Sequence of Indibacter alkaliphilus Strain LW1T, Isolated from Lonar Lake, a Haloalkaline Lake in the Buldana District of Maharashtra, India.</title>
        <authorList>
            <person name="Singh A."/>
            <person name="Kumar Jangir P."/>
            <person name="Sharma R."/>
            <person name="Singh A."/>
            <person name="Kumar Pinnaka A."/>
            <person name="Shivaji S."/>
        </authorList>
    </citation>
    <scope>NUCLEOTIDE SEQUENCE [LARGE SCALE GENOMIC DNA]</scope>
    <source>
        <strain evidence="2">CCUG 57479 / KCTC 22604 / LW1</strain>
    </source>
</reference>
<evidence type="ECO:0000313" key="1">
    <source>
        <dbReference type="EMBL" id="EPA00094.1"/>
    </source>
</evidence>
<proteinExistence type="predicted"/>
<dbReference type="PROSITE" id="PS51257">
    <property type="entry name" value="PROKAR_LIPOPROTEIN"/>
    <property type="match status" value="1"/>
</dbReference>
<keyword evidence="2" id="KW-1185">Reference proteome</keyword>
<sequence>MKIGQKLRNRGTLILIIFIFQTSAFFSCGDSIEDAPIITDSGLKITVVPEIDELNGFAGDTLLLKFIIDHENYVNGRLTGIKSVKKLNGVLIKDKELLKNEGEGLPSPVELEIPYLFSAADIGKKVEFGIQYEVVRQIANGSSGVTGFKLFNVNSSMKD</sequence>